<name>A0ABS1J4S8_9BACL</name>
<organism evidence="3 4">
    <name type="scientific">Tumebacillus amylolyticus</name>
    <dbReference type="NCBI Taxonomy" id="2801339"/>
    <lineage>
        <taxon>Bacteria</taxon>
        <taxon>Bacillati</taxon>
        <taxon>Bacillota</taxon>
        <taxon>Bacilli</taxon>
        <taxon>Bacillales</taxon>
        <taxon>Alicyclobacillaceae</taxon>
        <taxon>Tumebacillus</taxon>
    </lineage>
</organism>
<keyword evidence="2" id="KW-0732">Signal</keyword>
<dbReference type="Proteomes" id="UP000602284">
    <property type="component" value="Unassembled WGS sequence"/>
</dbReference>
<comment type="caution">
    <text evidence="3">The sequence shown here is derived from an EMBL/GenBank/DDBJ whole genome shotgun (WGS) entry which is preliminary data.</text>
</comment>
<dbReference type="RefSeq" id="WP_201630467.1">
    <property type="nucleotide sequence ID" value="NZ_JAEQNB010000001.1"/>
</dbReference>
<evidence type="ECO:0000256" key="1">
    <source>
        <dbReference type="SAM" id="Phobius"/>
    </source>
</evidence>
<accession>A0ABS1J4S8</accession>
<keyword evidence="1" id="KW-0812">Transmembrane</keyword>
<dbReference type="EMBL" id="JAEQNB010000001">
    <property type="protein sequence ID" value="MBL0385278.1"/>
    <property type="molecule type" value="Genomic_DNA"/>
</dbReference>
<feature type="chain" id="PRO_5046424056" description="Gram-positive cocci surface proteins LPxTG domain-containing protein" evidence="2">
    <location>
        <begin position="28"/>
        <end position="274"/>
    </location>
</feature>
<evidence type="ECO:0000313" key="4">
    <source>
        <dbReference type="Proteomes" id="UP000602284"/>
    </source>
</evidence>
<feature type="signal peptide" evidence="2">
    <location>
        <begin position="1"/>
        <end position="27"/>
    </location>
</feature>
<evidence type="ECO:0008006" key="5">
    <source>
        <dbReference type="Google" id="ProtNLM"/>
    </source>
</evidence>
<reference evidence="3 4" key="1">
    <citation type="submission" date="2021-01" db="EMBL/GenBank/DDBJ databases">
        <title>Tumebacillus sp. strain ITR2 16S ribosomal RNA gene Genome sequencing and assembly.</title>
        <authorList>
            <person name="Kang M."/>
        </authorList>
    </citation>
    <scope>NUCLEOTIDE SEQUENCE [LARGE SCALE GENOMIC DNA]</scope>
    <source>
        <strain evidence="3 4">ITR2</strain>
    </source>
</reference>
<gene>
    <name evidence="3" type="ORF">JJB07_01350</name>
</gene>
<protein>
    <recommendedName>
        <fullName evidence="5">Gram-positive cocci surface proteins LPxTG domain-containing protein</fullName>
    </recommendedName>
</protein>
<keyword evidence="1" id="KW-1133">Transmembrane helix</keyword>
<sequence length="274" mass="29643">MKRILTTLFLVLFATCTLGLIQQPAFAGSPEPKIQYADQKVKSMVEADFQNYKNSLEHTKDNFGVTEQESYSKASLGDGVAYYDLANNSDLSADPLTFAGYVFPIHVQGKTGGIVFAQEKEGKWGVFYIQSNLTFEQDLAEAKKRIQADDSIKLVSDMSTALYAVSIESETGNSGILPMRDNLALGLKKNALIPKSEFQSQLKSLKAARESNKISSNNGKDNELIQMGGGFGTAQTAPTEQGATKNLLIGGGALIAGALSILALRRQKKQSESK</sequence>
<keyword evidence="1" id="KW-0472">Membrane</keyword>
<proteinExistence type="predicted"/>
<feature type="transmembrane region" description="Helical" evidence="1">
    <location>
        <begin position="247"/>
        <end position="264"/>
    </location>
</feature>
<keyword evidence="4" id="KW-1185">Reference proteome</keyword>
<evidence type="ECO:0000256" key="2">
    <source>
        <dbReference type="SAM" id="SignalP"/>
    </source>
</evidence>
<evidence type="ECO:0000313" key="3">
    <source>
        <dbReference type="EMBL" id="MBL0385278.1"/>
    </source>
</evidence>